<sequence>MASLLATMFLSQNMAVLHKGSPKPGNTKKTDESRLMFTHFSPKIQSKAAGSISNSHDFSYGAGPTRNSVTEA</sequence>
<keyword evidence="3" id="KW-1185">Reference proteome</keyword>
<protein>
    <submittedName>
        <fullName evidence="2">Unplaced genomic scaffold supercont1.6, whole genome shotgun sequence</fullName>
    </submittedName>
</protein>
<dbReference type="EMBL" id="KN846974">
    <property type="protein sequence ID" value="KIW76817.1"/>
    <property type="molecule type" value="Genomic_DNA"/>
</dbReference>
<proteinExistence type="predicted"/>
<dbReference type="HOGENOM" id="CLU_2722267_0_0_1"/>
<reference evidence="2 3" key="1">
    <citation type="submission" date="2015-01" db="EMBL/GenBank/DDBJ databases">
        <title>The Genome Sequence of Fonsecaea pedrosoi CBS 271.37.</title>
        <authorList>
            <consortium name="The Broad Institute Genomics Platform"/>
            <person name="Cuomo C."/>
            <person name="de Hoog S."/>
            <person name="Gorbushina A."/>
            <person name="Stielow B."/>
            <person name="Teixiera M."/>
            <person name="Abouelleil A."/>
            <person name="Chapman S.B."/>
            <person name="Priest M."/>
            <person name="Young S.K."/>
            <person name="Wortman J."/>
            <person name="Nusbaum C."/>
            <person name="Birren B."/>
        </authorList>
    </citation>
    <scope>NUCLEOTIDE SEQUENCE [LARGE SCALE GENOMIC DNA]</scope>
    <source>
        <strain evidence="2 3">CBS 271.37</strain>
    </source>
</reference>
<dbReference type="GeneID" id="25308751"/>
<dbReference type="RefSeq" id="XP_013280625.1">
    <property type="nucleotide sequence ID" value="XM_013425171.1"/>
</dbReference>
<dbReference type="Proteomes" id="UP000053029">
    <property type="component" value="Unassembled WGS sequence"/>
</dbReference>
<organism evidence="2 3">
    <name type="scientific">Fonsecaea pedrosoi CBS 271.37</name>
    <dbReference type="NCBI Taxonomy" id="1442368"/>
    <lineage>
        <taxon>Eukaryota</taxon>
        <taxon>Fungi</taxon>
        <taxon>Dikarya</taxon>
        <taxon>Ascomycota</taxon>
        <taxon>Pezizomycotina</taxon>
        <taxon>Eurotiomycetes</taxon>
        <taxon>Chaetothyriomycetidae</taxon>
        <taxon>Chaetothyriales</taxon>
        <taxon>Herpotrichiellaceae</taxon>
        <taxon>Fonsecaea</taxon>
    </lineage>
</organism>
<evidence type="ECO:0000313" key="3">
    <source>
        <dbReference type="Proteomes" id="UP000053029"/>
    </source>
</evidence>
<evidence type="ECO:0000313" key="2">
    <source>
        <dbReference type="EMBL" id="KIW76817.1"/>
    </source>
</evidence>
<feature type="region of interest" description="Disordered" evidence="1">
    <location>
        <begin position="47"/>
        <end position="72"/>
    </location>
</feature>
<name>A0A0D2ERD4_9EURO</name>
<accession>A0A0D2ERD4</accession>
<dbReference type="VEuPathDB" id="FungiDB:Z517_09261"/>
<evidence type="ECO:0000256" key="1">
    <source>
        <dbReference type="SAM" id="MobiDB-lite"/>
    </source>
</evidence>
<dbReference type="AlphaFoldDB" id="A0A0D2ERD4"/>
<gene>
    <name evidence="2" type="ORF">Z517_09261</name>
</gene>